<dbReference type="EMBL" id="CYTV01000013">
    <property type="protein sequence ID" value="CUJ07762.1"/>
    <property type="molecule type" value="Genomic_DNA"/>
</dbReference>
<evidence type="ECO:0000313" key="2">
    <source>
        <dbReference type="EMBL" id="CUJ07762.1"/>
    </source>
</evidence>
<dbReference type="Gene3D" id="3.90.1140.10">
    <property type="entry name" value="Cyclic phosphodiesterase"/>
    <property type="match status" value="1"/>
</dbReference>
<protein>
    <submittedName>
        <fullName evidence="2">Putative phosphonate metabolism protein</fullName>
    </submittedName>
</protein>
<reference evidence="1 4" key="2">
    <citation type="submission" date="2016-07" db="EMBL/GenBank/DDBJ databases">
        <title>Complete genome sequences of Bordetella pseudohinzii.</title>
        <authorList>
            <person name="Spilker T."/>
            <person name="Darrah R."/>
            <person name="LiPuma J.J."/>
        </authorList>
    </citation>
    <scope>NUCLEOTIDE SEQUENCE [LARGE SCALE GENOMIC DNA]</scope>
    <source>
        <strain evidence="1 4">HI4681</strain>
    </source>
</reference>
<evidence type="ECO:0000313" key="1">
    <source>
        <dbReference type="EMBL" id="ANY16933.1"/>
    </source>
</evidence>
<dbReference type="KEGG" id="bpdz:BBN53_14220"/>
<accession>A0A0M7HEZ7</accession>
<dbReference type="OrthoDB" id="5801437at2"/>
<gene>
    <name evidence="1" type="ORF">BBN53_14220</name>
    <name evidence="2" type="ORF">ERS370011_03637</name>
</gene>
<dbReference type="EMBL" id="CP016440">
    <property type="protein sequence ID" value="ANY16933.1"/>
    <property type="molecule type" value="Genomic_DNA"/>
</dbReference>
<keyword evidence="4" id="KW-1185">Reference proteome</keyword>
<dbReference type="AlphaFoldDB" id="A0A0J6C0Z2"/>
<organism evidence="2 3">
    <name type="scientific">Bordetella pseudohinzii</name>
    <dbReference type="NCBI Taxonomy" id="1331258"/>
    <lineage>
        <taxon>Bacteria</taxon>
        <taxon>Pseudomonadati</taxon>
        <taxon>Pseudomonadota</taxon>
        <taxon>Betaproteobacteria</taxon>
        <taxon>Burkholderiales</taxon>
        <taxon>Alcaligenaceae</taxon>
        <taxon>Bordetella</taxon>
    </lineage>
</organism>
<dbReference type="Pfam" id="PF06299">
    <property type="entry name" value="DUF1045"/>
    <property type="match status" value="1"/>
</dbReference>
<dbReference type="Proteomes" id="UP000092950">
    <property type="component" value="Chromosome"/>
</dbReference>
<proteinExistence type="predicted"/>
<evidence type="ECO:0000313" key="4">
    <source>
        <dbReference type="Proteomes" id="UP000092950"/>
    </source>
</evidence>
<dbReference type="Proteomes" id="UP000053096">
    <property type="component" value="Unassembled WGS sequence"/>
</dbReference>
<name>A0A0J6C0Z2_9BORD</name>
<evidence type="ECO:0000313" key="3">
    <source>
        <dbReference type="Proteomes" id="UP000053096"/>
    </source>
</evidence>
<sequence>MPAAYRYALYLAPAGPWRELGRQWLGRCPDLGQDLPSPAPAAWVRAPRHYGLHATLKAPFRLAAHARPETLDDMARRIARRHRPFELPLALTRLRGFLAWCVPPWARAARQSIDALAASALRGADGLRAPLNEAELARRLAAPLSGAQKAMLTRWGYPYALDTFTFHITLTGSLDARELDQARAELARQSRAWSSQAMPVHALSVYVQPEPGADFLVARHYGFDGACADGAGAAWLSST</sequence>
<dbReference type="InterPro" id="IPR009389">
    <property type="entry name" value="DUF1045"/>
</dbReference>
<accession>A0A0J6C0Z2</accession>
<dbReference type="RefSeq" id="WP_043210846.1">
    <property type="nucleotide sequence ID" value="NZ_CAJGUP010000234.1"/>
</dbReference>
<reference evidence="2 3" key="1">
    <citation type="submission" date="2015-09" db="EMBL/GenBank/DDBJ databases">
        <authorList>
            <person name="Jackson K.R."/>
            <person name="Lunt B.L."/>
            <person name="Fisher J.N.B."/>
            <person name="Gardner A.V."/>
            <person name="Bailey M.E."/>
            <person name="Deus L.M."/>
            <person name="Earl A.S."/>
            <person name="Gibby P.D."/>
            <person name="Hartmann K.A."/>
            <person name="Liu J.E."/>
            <person name="Manci A.M."/>
            <person name="Nielsen D.A."/>
            <person name="Solomon M.B."/>
            <person name="Breakwell D.P."/>
            <person name="Burnett S.H."/>
            <person name="Grose J.H."/>
        </authorList>
    </citation>
    <scope>NUCLEOTIDE SEQUENCE [LARGE SCALE GENOMIC DNA]</scope>
    <source>
        <strain evidence="2 3">2789STDY5608636</strain>
    </source>
</reference>